<accession>A0ABS8SKI7</accession>
<proteinExistence type="predicted"/>
<evidence type="ECO:0000313" key="1">
    <source>
        <dbReference type="EMBL" id="MCD7459402.1"/>
    </source>
</evidence>
<dbReference type="Proteomes" id="UP000823775">
    <property type="component" value="Unassembled WGS sequence"/>
</dbReference>
<protein>
    <submittedName>
        <fullName evidence="1">Uncharacterized protein</fullName>
    </submittedName>
</protein>
<sequence length="230" mass="26266">MEWPKILESSHTQERTFDLFSAAPHDNREVAAQADQWTFENFEIENPISENRPVVAVDNHDHDYQHYQLPQDQDDSDMEVTLDGTPPPLVENNCPCRQRRVTWTEREHTKLEEHLKVLCCFKDTNPSGASHAHKYFSHQNSTTPVERRRSSINDMQTISFNPMAPTTVPMGYEMNNGRLAFNNNHQAGNSSLSFLYPYGSAARTLNNNLTENFGRFNQGEASGSSSFDVE</sequence>
<reference evidence="1 2" key="1">
    <citation type="journal article" date="2021" name="BMC Genomics">
        <title>Datura genome reveals duplications of psychoactive alkaloid biosynthetic genes and high mutation rate following tissue culture.</title>
        <authorList>
            <person name="Rajewski A."/>
            <person name="Carter-House D."/>
            <person name="Stajich J."/>
            <person name="Litt A."/>
        </authorList>
    </citation>
    <scope>NUCLEOTIDE SEQUENCE [LARGE SCALE GENOMIC DNA]</scope>
    <source>
        <strain evidence="1">AR-01</strain>
    </source>
</reference>
<dbReference type="EMBL" id="JACEIK010000583">
    <property type="protein sequence ID" value="MCD7459402.1"/>
    <property type="molecule type" value="Genomic_DNA"/>
</dbReference>
<evidence type="ECO:0000313" key="2">
    <source>
        <dbReference type="Proteomes" id="UP000823775"/>
    </source>
</evidence>
<comment type="caution">
    <text evidence="1">The sequence shown here is derived from an EMBL/GenBank/DDBJ whole genome shotgun (WGS) entry which is preliminary data.</text>
</comment>
<keyword evidence="2" id="KW-1185">Reference proteome</keyword>
<gene>
    <name evidence="1" type="ORF">HAX54_040859</name>
</gene>
<name>A0ABS8SKI7_DATST</name>
<organism evidence="1 2">
    <name type="scientific">Datura stramonium</name>
    <name type="common">Jimsonweed</name>
    <name type="synonym">Common thornapple</name>
    <dbReference type="NCBI Taxonomy" id="4076"/>
    <lineage>
        <taxon>Eukaryota</taxon>
        <taxon>Viridiplantae</taxon>
        <taxon>Streptophyta</taxon>
        <taxon>Embryophyta</taxon>
        <taxon>Tracheophyta</taxon>
        <taxon>Spermatophyta</taxon>
        <taxon>Magnoliopsida</taxon>
        <taxon>eudicotyledons</taxon>
        <taxon>Gunneridae</taxon>
        <taxon>Pentapetalae</taxon>
        <taxon>asterids</taxon>
        <taxon>lamiids</taxon>
        <taxon>Solanales</taxon>
        <taxon>Solanaceae</taxon>
        <taxon>Solanoideae</taxon>
        <taxon>Datureae</taxon>
        <taxon>Datura</taxon>
    </lineage>
</organism>